<dbReference type="SMART" id="SM00220">
    <property type="entry name" value="S_TKc"/>
    <property type="match status" value="1"/>
</dbReference>
<feature type="domain" description="Gnk2-homologous" evidence="15">
    <location>
        <begin position="116"/>
        <end position="221"/>
    </location>
</feature>
<keyword evidence="8" id="KW-0418">Kinase</keyword>
<keyword evidence="12" id="KW-1015">Disulfide bond</keyword>
<sequence>DDSQTNFLQIGCSSEKVTNPVLFLANLNATFIDLRSQLSNGSRNFATAQLATEFNPAYAMVQCRNYLSRFNCLECFDVARARLGECSSSDGAKVIYDGCFLRYASHDFFNQATLPGNSGICGNTTVSWGLVKEFDTSVNHLLSDIVAATPRIDGFFAASKREVVSGGITVYAIAQCAMSLSQTGCKDCLSVAHNHLRRCPPYAEGKAIDAGCFLRYSDMPFFDGNQTTDLTLFLREDQSRKISPLDLPRDDGKERDTSEVPSFDFDTVAVATNGFSNKLGEGGFGPVYKGKLPDGLEVAVKRLSRSSDQGLVEFKNELKLISKLQHRNLVRILGFCIDNDEKILLYELMPHKSLDAYLFDPTRRAELDWDKRFSMIDGIARGLLYLHRDSRLNIIHRDLKASNILLDEDMNPKISDFGIARIFCGTQALANTTKRVVGTYGYMSPEYAMEGKFSEKSDVFSFGVLLLEIVSSKKNNDSSLLKQFPNLLGYAWELWNQDRVWEFMDPSLAESYHPQELMRCIHLGLLCVQEHPADRPTMSTVVTMLGCDSTLPTPKQPAFTLGREVQSGDAYSDASSTNDVTITIVEGR</sequence>
<evidence type="ECO:0000256" key="3">
    <source>
        <dbReference type="ARBA" id="ARBA00022679"/>
    </source>
</evidence>
<dbReference type="PANTHER" id="PTHR27002:SF1040">
    <property type="entry name" value="OS07G0538400 PROTEIN"/>
    <property type="match status" value="1"/>
</dbReference>
<dbReference type="Pfam" id="PF01657">
    <property type="entry name" value="Stress-antifung"/>
    <property type="match status" value="2"/>
</dbReference>
<name>A0A2G5DX19_AQUCA</name>
<keyword evidence="11" id="KW-0472">Membrane</keyword>
<evidence type="ECO:0000259" key="15">
    <source>
        <dbReference type="PROSITE" id="PS51473"/>
    </source>
</evidence>
<evidence type="ECO:0000256" key="4">
    <source>
        <dbReference type="ARBA" id="ARBA00022692"/>
    </source>
</evidence>
<keyword evidence="7" id="KW-0547">Nucleotide-binding</keyword>
<evidence type="ECO:0000256" key="6">
    <source>
        <dbReference type="ARBA" id="ARBA00022737"/>
    </source>
</evidence>
<dbReference type="InterPro" id="IPR011009">
    <property type="entry name" value="Kinase-like_dom_sf"/>
</dbReference>
<dbReference type="FunFam" id="3.30.430.20:FF:000017">
    <property type="entry name" value="Cysteine-rich receptor-like protein kinase 2"/>
    <property type="match status" value="1"/>
</dbReference>
<dbReference type="InterPro" id="IPR021820">
    <property type="entry name" value="S-locus_recpt_kinase_C"/>
</dbReference>
<keyword evidence="9" id="KW-0067">ATP-binding</keyword>
<feature type="non-terminal residue" evidence="16">
    <location>
        <position position="1"/>
    </location>
</feature>
<keyword evidence="4" id="KW-0812">Transmembrane</keyword>
<dbReference type="CDD" id="cd23509">
    <property type="entry name" value="Gnk2-like"/>
    <property type="match status" value="2"/>
</dbReference>
<dbReference type="FunFam" id="3.30.200.20:FF:000951">
    <property type="entry name" value="Uncharacterized protein"/>
    <property type="match status" value="1"/>
</dbReference>
<dbReference type="STRING" id="218851.A0A2G5DX19"/>
<feature type="domain" description="Gnk2-homologous" evidence="15">
    <location>
        <begin position="5"/>
        <end position="108"/>
    </location>
</feature>
<proteinExistence type="predicted"/>
<dbReference type="InterPro" id="IPR000719">
    <property type="entry name" value="Prot_kinase_dom"/>
</dbReference>
<dbReference type="InterPro" id="IPR002902">
    <property type="entry name" value="GNK2"/>
</dbReference>
<dbReference type="PROSITE" id="PS00108">
    <property type="entry name" value="PROTEIN_KINASE_ST"/>
    <property type="match status" value="1"/>
</dbReference>
<dbReference type="Pfam" id="PF07714">
    <property type="entry name" value="PK_Tyr_Ser-Thr"/>
    <property type="match status" value="1"/>
</dbReference>
<evidence type="ECO:0000256" key="2">
    <source>
        <dbReference type="ARBA" id="ARBA00022527"/>
    </source>
</evidence>
<dbReference type="SUPFAM" id="SSF56112">
    <property type="entry name" value="Protein kinase-like (PK-like)"/>
    <property type="match status" value="1"/>
</dbReference>
<evidence type="ECO:0000256" key="10">
    <source>
        <dbReference type="ARBA" id="ARBA00022989"/>
    </source>
</evidence>
<evidence type="ECO:0008006" key="18">
    <source>
        <dbReference type="Google" id="ProtNLM"/>
    </source>
</evidence>
<dbReference type="AlphaFoldDB" id="A0A2G5DX19"/>
<protein>
    <recommendedName>
        <fullName evidence="18">Cysteine-rich receptor-like protein kinase 10</fullName>
    </recommendedName>
</protein>
<evidence type="ECO:0000256" key="11">
    <source>
        <dbReference type="ARBA" id="ARBA00023136"/>
    </source>
</evidence>
<dbReference type="InterPro" id="IPR001245">
    <property type="entry name" value="Ser-Thr/Tyr_kinase_cat_dom"/>
</dbReference>
<keyword evidence="10" id="KW-1133">Transmembrane helix</keyword>
<keyword evidence="5" id="KW-0732">Signal</keyword>
<comment type="subcellular location">
    <subcellularLocation>
        <location evidence="1">Membrane</location>
        <topology evidence="1">Single-pass membrane protein</topology>
    </subcellularLocation>
</comment>
<dbReference type="FunFam" id="1.10.510.10:FF:000060">
    <property type="entry name" value="G-type lectin S-receptor-like serine/threonine-protein kinase"/>
    <property type="match status" value="1"/>
</dbReference>
<dbReference type="Pfam" id="PF11883">
    <property type="entry name" value="DUF3403"/>
    <property type="match status" value="1"/>
</dbReference>
<dbReference type="GO" id="GO:0005886">
    <property type="term" value="C:plasma membrane"/>
    <property type="evidence" value="ECO:0007669"/>
    <property type="project" value="TreeGrafter"/>
</dbReference>
<evidence type="ECO:0000256" key="8">
    <source>
        <dbReference type="ARBA" id="ARBA00022777"/>
    </source>
</evidence>
<evidence type="ECO:0000313" key="16">
    <source>
        <dbReference type="EMBL" id="PIA48048.1"/>
    </source>
</evidence>
<evidence type="ECO:0000256" key="7">
    <source>
        <dbReference type="ARBA" id="ARBA00022741"/>
    </source>
</evidence>
<dbReference type="InterPro" id="IPR038408">
    <property type="entry name" value="GNK2_sf"/>
</dbReference>
<dbReference type="InterPro" id="IPR008271">
    <property type="entry name" value="Ser/Thr_kinase_AS"/>
</dbReference>
<keyword evidence="6" id="KW-0677">Repeat</keyword>
<evidence type="ECO:0000256" key="5">
    <source>
        <dbReference type="ARBA" id="ARBA00022729"/>
    </source>
</evidence>
<dbReference type="GO" id="GO:0004674">
    <property type="term" value="F:protein serine/threonine kinase activity"/>
    <property type="evidence" value="ECO:0007669"/>
    <property type="project" value="UniProtKB-KW"/>
</dbReference>
<evidence type="ECO:0000313" key="17">
    <source>
        <dbReference type="Proteomes" id="UP000230069"/>
    </source>
</evidence>
<accession>A0A2G5DX19</accession>
<evidence type="ECO:0000256" key="13">
    <source>
        <dbReference type="ARBA" id="ARBA00023180"/>
    </source>
</evidence>
<keyword evidence="13" id="KW-0325">Glycoprotein</keyword>
<dbReference type="CDD" id="cd14066">
    <property type="entry name" value="STKc_IRAK"/>
    <property type="match status" value="1"/>
</dbReference>
<dbReference type="InParanoid" id="A0A2G5DX19"/>
<keyword evidence="17" id="KW-1185">Reference proteome</keyword>
<dbReference type="PANTHER" id="PTHR27002">
    <property type="entry name" value="RECEPTOR-LIKE SERINE/THREONINE-PROTEIN KINASE SD1-8"/>
    <property type="match status" value="1"/>
</dbReference>
<dbReference type="Proteomes" id="UP000230069">
    <property type="component" value="Unassembled WGS sequence"/>
</dbReference>
<evidence type="ECO:0000259" key="14">
    <source>
        <dbReference type="PROSITE" id="PS50011"/>
    </source>
</evidence>
<dbReference type="Gene3D" id="3.30.430.20">
    <property type="entry name" value="Gnk2 domain, C-X8-C-X2-C motif"/>
    <property type="match status" value="2"/>
</dbReference>
<gene>
    <name evidence="16" type="ORF">AQUCO_01400558v1</name>
</gene>
<dbReference type="GO" id="GO:0005524">
    <property type="term" value="F:ATP binding"/>
    <property type="evidence" value="ECO:0007669"/>
    <property type="project" value="UniProtKB-KW"/>
</dbReference>
<keyword evidence="2" id="KW-0723">Serine/threonine-protein kinase</keyword>
<dbReference type="OrthoDB" id="4062651at2759"/>
<evidence type="ECO:0000256" key="1">
    <source>
        <dbReference type="ARBA" id="ARBA00004167"/>
    </source>
</evidence>
<reference evidence="16 17" key="1">
    <citation type="submission" date="2017-09" db="EMBL/GenBank/DDBJ databases">
        <title>WGS assembly of Aquilegia coerulea Goldsmith.</title>
        <authorList>
            <person name="Hodges S."/>
            <person name="Kramer E."/>
            <person name="Nordborg M."/>
            <person name="Tomkins J."/>
            <person name="Borevitz J."/>
            <person name="Derieg N."/>
            <person name="Yan J."/>
            <person name="Mihaltcheva S."/>
            <person name="Hayes R.D."/>
            <person name="Rokhsar D."/>
        </authorList>
    </citation>
    <scope>NUCLEOTIDE SEQUENCE [LARGE SCALE GENOMIC DNA]</scope>
    <source>
        <strain evidence="17">cv. Goldsmith</strain>
    </source>
</reference>
<evidence type="ECO:0000256" key="9">
    <source>
        <dbReference type="ARBA" id="ARBA00022840"/>
    </source>
</evidence>
<dbReference type="PROSITE" id="PS51473">
    <property type="entry name" value="GNK2"/>
    <property type="match status" value="2"/>
</dbReference>
<keyword evidence="3" id="KW-0808">Transferase</keyword>
<organism evidence="16 17">
    <name type="scientific">Aquilegia coerulea</name>
    <name type="common">Rocky mountain columbine</name>
    <dbReference type="NCBI Taxonomy" id="218851"/>
    <lineage>
        <taxon>Eukaryota</taxon>
        <taxon>Viridiplantae</taxon>
        <taxon>Streptophyta</taxon>
        <taxon>Embryophyta</taxon>
        <taxon>Tracheophyta</taxon>
        <taxon>Spermatophyta</taxon>
        <taxon>Magnoliopsida</taxon>
        <taxon>Ranunculales</taxon>
        <taxon>Ranunculaceae</taxon>
        <taxon>Thalictroideae</taxon>
        <taxon>Aquilegia</taxon>
    </lineage>
</organism>
<evidence type="ECO:0000256" key="12">
    <source>
        <dbReference type="ARBA" id="ARBA00023157"/>
    </source>
</evidence>
<dbReference type="Gene3D" id="3.30.200.20">
    <property type="entry name" value="Phosphorylase Kinase, domain 1"/>
    <property type="match status" value="1"/>
</dbReference>
<dbReference type="Gene3D" id="1.10.510.10">
    <property type="entry name" value="Transferase(Phosphotransferase) domain 1"/>
    <property type="match status" value="1"/>
</dbReference>
<dbReference type="EMBL" id="KZ305031">
    <property type="protein sequence ID" value="PIA48048.1"/>
    <property type="molecule type" value="Genomic_DNA"/>
</dbReference>
<feature type="domain" description="Protein kinase" evidence="14">
    <location>
        <begin position="273"/>
        <end position="551"/>
    </location>
</feature>
<dbReference type="PROSITE" id="PS50011">
    <property type="entry name" value="PROTEIN_KINASE_DOM"/>
    <property type="match status" value="1"/>
</dbReference>